<feature type="transmembrane region" description="Helical" evidence="1">
    <location>
        <begin position="153"/>
        <end position="174"/>
    </location>
</feature>
<dbReference type="Pfam" id="PF02517">
    <property type="entry name" value="Rce1-like"/>
    <property type="match status" value="1"/>
</dbReference>
<dbReference type="Proteomes" id="UP000286806">
    <property type="component" value="Unassembled WGS sequence"/>
</dbReference>
<sequence>MRFIHSPAYCRILPFALYMLVLAGESGVAFLTDHGWIAAFDTRWLYPLRILAAGAGLAYCWRHYRELDGIGRLSLRDWALALGCGVIVFWLWINLDQPWASLGASSGFKPIDASGRLDMPLVIMRIAGAALIVPVIEELFWRSFIMRWIKDKNFLAVQPGAAGIGALVLSAALFASEHTLLLAGLIAGLVYGALYIYTARLWVPIIAHAVTNGVLGFWVVNTGHWEFW</sequence>
<evidence type="ECO:0000256" key="1">
    <source>
        <dbReference type="SAM" id="Phobius"/>
    </source>
</evidence>
<feature type="transmembrane region" description="Helical" evidence="1">
    <location>
        <begin position="122"/>
        <end position="141"/>
    </location>
</feature>
<feature type="transmembrane region" description="Helical" evidence="1">
    <location>
        <begin position="73"/>
        <end position="93"/>
    </location>
</feature>
<proteinExistence type="predicted"/>
<comment type="caution">
    <text evidence="3">The sequence shown here is derived from an EMBL/GenBank/DDBJ whole genome shotgun (WGS) entry which is preliminary data.</text>
</comment>
<keyword evidence="1" id="KW-1133">Transmembrane helix</keyword>
<feature type="transmembrane region" description="Helical" evidence="1">
    <location>
        <begin position="12"/>
        <end position="32"/>
    </location>
</feature>
<feature type="domain" description="CAAX prenyl protease 2/Lysostaphin resistance protein A-like" evidence="2">
    <location>
        <begin position="123"/>
        <end position="213"/>
    </location>
</feature>
<dbReference type="GO" id="GO:0080120">
    <property type="term" value="P:CAAX-box protein maturation"/>
    <property type="evidence" value="ECO:0007669"/>
    <property type="project" value="UniProtKB-ARBA"/>
</dbReference>
<name>A0A401JBT5_9PROT</name>
<keyword evidence="4" id="KW-1185">Reference proteome</keyword>
<keyword evidence="1" id="KW-0812">Transmembrane</keyword>
<feature type="transmembrane region" description="Helical" evidence="1">
    <location>
        <begin position="202"/>
        <end position="220"/>
    </location>
</feature>
<accession>A0A401JBT5</accession>
<keyword evidence="3" id="KW-0378">Hydrolase</keyword>
<dbReference type="OrthoDB" id="9787923at2"/>
<dbReference type="GO" id="GO:0004175">
    <property type="term" value="F:endopeptidase activity"/>
    <property type="evidence" value="ECO:0007669"/>
    <property type="project" value="UniProtKB-ARBA"/>
</dbReference>
<dbReference type="InterPro" id="IPR014346">
    <property type="entry name" value="Prenyl_protease-related"/>
</dbReference>
<evidence type="ECO:0000313" key="3">
    <source>
        <dbReference type="EMBL" id="GBL45113.1"/>
    </source>
</evidence>
<reference evidence="3 4" key="1">
    <citation type="journal article" date="2019" name="Front. Microbiol.">
        <title>Genomes of Neutrophilic Sulfur-Oxidizing Chemolithoautotrophs Representing 9 Proteobacterial Species From 8 Genera.</title>
        <authorList>
            <person name="Watanabe T."/>
            <person name="Kojima H."/>
            <person name="Umezawa K."/>
            <person name="Hori C."/>
            <person name="Takasuka T.E."/>
            <person name="Kato Y."/>
            <person name="Fukui M."/>
        </authorList>
    </citation>
    <scope>NUCLEOTIDE SEQUENCE [LARGE SCALE GENOMIC DNA]</scope>
    <source>
        <strain evidence="3 4">TTN</strain>
    </source>
</reference>
<dbReference type="EMBL" id="BGOW01000005">
    <property type="protein sequence ID" value="GBL45113.1"/>
    <property type="molecule type" value="Genomic_DNA"/>
</dbReference>
<protein>
    <submittedName>
        <fullName evidence="3">CAAX amino terminal protease family protein</fullName>
    </submittedName>
</protein>
<dbReference type="InterPro" id="IPR003675">
    <property type="entry name" value="Rce1/LyrA-like_dom"/>
</dbReference>
<feature type="transmembrane region" description="Helical" evidence="1">
    <location>
        <begin position="44"/>
        <end position="61"/>
    </location>
</feature>
<keyword evidence="3" id="KW-0645">Protease</keyword>
<gene>
    <name evidence="3" type="ORF">SFMTTN_0917</name>
</gene>
<dbReference type="AlphaFoldDB" id="A0A401JBT5"/>
<evidence type="ECO:0000259" key="2">
    <source>
        <dbReference type="Pfam" id="PF02517"/>
    </source>
</evidence>
<keyword evidence="1" id="KW-0472">Membrane</keyword>
<dbReference type="GO" id="GO:0006508">
    <property type="term" value="P:proteolysis"/>
    <property type="evidence" value="ECO:0007669"/>
    <property type="project" value="UniProtKB-KW"/>
</dbReference>
<feature type="transmembrane region" description="Helical" evidence="1">
    <location>
        <begin position="180"/>
        <end position="197"/>
    </location>
</feature>
<organism evidence="3 4">
    <name type="scientific">Sulfuriferula multivorans</name>
    <dbReference type="NCBI Taxonomy" id="1559896"/>
    <lineage>
        <taxon>Bacteria</taxon>
        <taxon>Pseudomonadati</taxon>
        <taxon>Pseudomonadota</taxon>
        <taxon>Betaproteobacteria</taxon>
        <taxon>Nitrosomonadales</taxon>
        <taxon>Sulfuricellaceae</taxon>
        <taxon>Sulfuriferula</taxon>
    </lineage>
</organism>
<evidence type="ECO:0000313" key="4">
    <source>
        <dbReference type="Proteomes" id="UP000286806"/>
    </source>
</evidence>
<dbReference type="RefSeq" id="WP_124703947.1">
    <property type="nucleotide sequence ID" value="NZ_BGOW01000005.1"/>
</dbReference>
<dbReference type="NCBIfam" id="TIGR03008">
    <property type="entry name" value="pepcterm_CAAX"/>
    <property type="match status" value="1"/>
</dbReference>